<dbReference type="InterPro" id="IPR013785">
    <property type="entry name" value="Aldolase_TIM"/>
</dbReference>
<dbReference type="Gene3D" id="3.50.50.60">
    <property type="entry name" value="FAD/NAD(P)-binding domain"/>
    <property type="match status" value="1"/>
</dbReference>
<dbReference type="SUPFAM" id="SSF51395">
    <property type="entry name" value="FMN-linked oxidoreductases"/>
    <property type="match status" value="1"/>
</dbReference>
<keyword evidence="7" id="KW-0560">Oxidoreductase</keyword>
<dbReference type="InterPro" id="IPR036188">
    <property type="entry name" value="FAD/NAD-bd_sf"/>
</dbReference>
<evidence type="ECO:0000256" key="9">
    <source>
        <dbReference type="ARBA" id="ARBA00023014"/>
    </source>
</evidence>
<evidence type="ECO:0000256" key="2">
    <source>
        <dbReference type="ARBA" id="ARBA00001966"/>
    </source>
</evidence>
<dbReference type="Pfam" id="PF13450">
    <property type="entry name" value="NAD_binding_8"/>
    <property type="match status" value="1"/>
</dbReference>
<keyword evidence="12" id="KW-1185">Reference proteome</keyword>
<comment type="caution">
    <text evidence="11">The sequence shown here is derived from an EMBL/GenBank/DDBJ whole genome shotgun (WGS) entry which is preliminary data.</text>
</comment>
<dbReference type="RefSeq" id="WP_345529041.1">
    <property type="nucleotide sequence ID" value="NZ_BAABKN010000027.1"/>
</dbReference>
<evidence type="ECO:0000256" key="3">
    <source>
        <dbReference type="ARBA" id="ARBA00011048"/>
    </source>
</evidence>
<reference evidence="12" key="1">
    <citation type="journal article" date="2019" name="Int. J. Syst. Evol. Microbiol.">
        <title>The Global Catalogue of Microorganisms (GCM) 10K type strain sequencing project: providing services to taxonomists for standard genome sequencing and annotation.</title>
        <authorList>
            <consortium name="The Broad Institute Genomics Platform"/>
            <consortium name="The Broad Institute Genome Sequencing Center for Infectious Disease"/>
            <person name="Wu L."/>
            <person name="Ma J."/>
        </authorList>
    </citation>
    <scope>NUCLEOTIDE SEQUENCE [LARGE SCALE GENOMIC DNA]</scope>
    <source>
        <strain evidence="12">JCM 18532</strain>
    </source>
</reference>
<evidence type="ECO:0000256" key="8">
    <source>
        <dbReference type="ARBA" id="ARBA00023004"/>
    </source>
</evidence>
<dbReference type="EMBL" id="BAABKN010000027">
    <property type="protein sequence ID" value="GAA4752746.1"/>
    <property type="molecule type" value="Genomic_DNA"/>
</dbReference>
<comment type="similarity">
    <text evidence="3">In the N-terminal section; belongs to the NADH:flavin oxidoreductase/NADH oxidase family.</text>
</comment>
<keyword evidence="8" id="KW-0408">Iron</keyword>
<dbReference type="Gene3D" id="3.40.50.720">
    <property type="entry name" value="NAD(P)-binding Rossmann-like Domain"/>
    <property type="match status" value="1"/>
</dbReference>
<evidence type="ECO:0000256" key="1">
    <source>
        <dbReference type="ARBA" id="ARBA00001917"/>
    </source>
</evidence>
<dbReference type="Proteomes" id="UP001499882">
    <property type="component" value="Unassembled WGS sequence"/>
</dbReference>
<dbReference type="PANTHER" id="PTHR42917:SF2">
    <property type="entry name" value="2,4-DIENOYL-COA REDUCTASE [(2E)-ENOYL-COA-PRODUCING]"/>
    <property type="match status" value="1"/>
</dbReference>
<gene>
    <name evidence="11" type="ORF">GCM10023350_42560</name>
</gene>
<evidence type="ECO:0000313" key="11">
    <source>
        <dbReference type="EMBL" id="GAA4752746.1"/>
    </source>
</evidence>
<proteinExistence type="inferred from homology"/>
<evidence type="ECO:0000256" key="4">
    <source>
        <dbReference type="ARBA" id="ARBA00022630"/>
    </source>
</evidence>
<protein>
    <submittedName>
        <fullName evidence="11">NADH:flavin oxidoreductase</fullName>
    </submittedName>
</protein>
<comment type="cofactor">
    <cofactor evidence="2">
        <name>[4Fe-4S] cluster</name>
        <dbReference type="ChEBI" id="CHEBI:49883"/>
    </cofactor>
</comment>
<evidence type="ECO:0000256" key="7">
    <source>
        <dbReference type="ARBA" id="ARBA00023002"/>
    </source>
</evidence>
<keyword evidence="6" id="KW-0479">Metal-binding</keyword>
<dbReference type="InterPro" id="IPR051793">
    <property type="entry name" value="NADH:flavin_oxidoreductase"/>
</dbReference>
<sequence>MTATTIRTDGKYARLLSPLTIRGNTLRNRMITTGHSIMAPWHPAGDETTYVDYCRRRAQGGAALLIAQPVNVEPFHNWPWPVVDRFKRLADAVHEEGALVTPQVVNFGRQIGSHVLLDERAEWSFNGGQDEYGEAAHRMTTAEVQLVVEAYGRMAEVFTAAGLDGLELHGAHGYLLQQSYSPWGNGRDDEWGEQLAFSTAVLEAVRSGLGEDKILGFRMTADDHLRADENGLTVDELKDVARRLVDTGQIDFMNLSIGTKAPAYSQPSVGSFRYPKGYDLELAQGLREATGGRIPIVGVGGIVDPDMAEHALADEKCDLIGMTRGFLSDPDLGVKVIRGDEGRIRTCVRVAECNSRRVDGKVVQCWHNPEFGREGQFAALPDPVSRKRVLVVGAGVAGLQAAEVAAKRGHEVTVVEAADAPGGRLRNILGTRAFELFGTIDHLVGELRHEGVEVEYGRRMTAEEIADLDVDEVVVATGAEHDLAAHGLDVPGVVTVDDAVLHGVPKGARVLVIDRTGLNPAGIAVEKLAAEGHEVIYATPFDRITINGGYNHRLDYQDIFRRSPLITALTFRDLRSFADGKAILIDPDGIESDPLAVDVVVASVHTIPRDGLVHELDALGVTAHTCGDVIAPRGVTTATREATLLAQTF</sequence>
<dbReference type="Pfam" id="PF00724">
    <property type="entry name" value="Oxidored_FMN"/>
    <property type="match status" value="1"/>
</dbReference>
<evidence type="ECO:0000256" key="5">
    <source>
        <dbReference type="ARBA" id="ARBA00022643"/>
    </source>
</evidence>
<evidence type="ECO:0000313" key="12">
    <source>
        <dbReference type="Proteomes" id="UP001499882"/>
    </source>
</evidence>
<keyword evidence="9" id="KW-0411">Iron-sulfur</keyword>
<evidence type="ECO:0000256" key="6">
    <source>
        <dbReference type="ARBA" id="ARBA00022723"/>
    </source>
</evidence>
<keyword evidence="5" id="KW-0288">FMN</keyword>
<feature type="domain" description="NADH:flavin oxidoreductase/NADH oxidase N-terminal" evidence="10">
    <location>
        <begin position="15"/>
        <end position="338"/>
    </location>
</feature>
<dbReference type="PRINTS" id="PR00411">
    <property type="entry name" value="PNDRDTASEI"/>
</dbReference>
<dbReference type="InterPro" id="IPR001155">
    <property type="entry name" value="OxRdtase_FMN_N"/>
</dbReference>
<dbReference type="SUPFAM" id="SSF51971">
    <property type="entry name" value="Nucleotide-binding domain"/>
    <property type="match status" value="1"/>
</dbReference>
<comment type="cofactor">
    <cofactor evidence="1">
        <name>FMN</name>
        <dbReference type="ChEBI" id="CHEBI:58210"/>
    </cofactor>
</comment>
<keyword evidence="4" id="KW-0285">Flavoprotein</keyword>
<organism evidence="11 12">
    <name type="scientific">Nocardioides endophyticus</name>
    <dbReference type="NCBI Taxonomy" id="1353775"/>
    <lineage>
        <taxon>Bacteria</taxon>
        <taxon>Bacillati</taxon>
        <taxon>Actinomycetota</taxon>
        <taxon>Actinomycetes</taxon>
        <taxon>Propionibacteriales</taxon>
        <taxon>Nocardioidaceae</taxon>
        <taxon>Nocardioides</taxon>
    </lineage>
</organism>
<dbReference type="Gene3D" id="3.20.20.70">
    <property type="entry name" value="Aldolase class I"/>
    <property type="match status" value="1"/>
</dbReference>
<evidence type="ECO:0000259" key="10">
    <source>
        <dbReference type="Pfam" id="PF00724"/>
    </source>
</evidence>
<dbReference type="PANTHER" id="PTHR42917">
    <property type="entry name" value="2,4-DIENOYL-COA REDUCTASE"/>
    <property type="match status" value="1"/>
</dbReference>
<accession>A0ABP8ZC63</accession>
<name>A0ABP8ZC63_9ACTN</name>